<dbReference type="Proteomes" id="UP000284842">
    <property type="component" value="Unassembled WGS sequence"/>
</dbReference>
<dbReference type="InParanoid" id="A0A409Y7Z3"/>
<keyword evidence="4" id="KW-1185">Reference proteome</keyword>
<dbReference type="PIRSF" id="PIRSF015730">
    <property type="entry name" value="TFAR19"/>
    <property type="match status" value="1"/>
</dbReference>
<protein>
    <recommendedName>
        <fullName evidence="5">DNA-binding TFAR19-related protein</fullName>
    </recommendedName>
</protein>
<dbReference type="AlphaFoldDB" id="A0A409Y7Z3"/>
<comment type="caution">
    <text evidence="3">The sequence shown here is derived from an EMBL/GenBank/DDBJ whole genome shotgun (WGS) entry which is preliminary data.</text>
</comment>
<dbReference type="Gene3D" id="1.10.8.140">
    <property type="entry name" value="PDCD5-like"/>
    <property type="match status" value="1"/>
</dbReference>
<evidence type="ECO:0000256" key="2">
    <source>
        <dbReference type="SAM" id="MobiDB-lite"/>
    </source>
</evidence>
<evidence type="ECO:0008006" key="5">
    <source>
        <dbReference type="Google" id="ProtNLM"/>
    </source>
</evidence>
<accession>A0A409Y7Z3</accession>
<feature type="region of interest" description="Disordered" evidence="2">
    <location>
        <begin position="91"/>
        <end position="118"/>
    </location>
</feature>
<dbReference type="PANTHER" id="PTHR10840">
    <property type="entry name" value="PROGRAMMED CELL DEATH PROTEIN 5"/>
    <property type="match status" value="1"/>
</dbReference>
<name>A0A409Y7Z3_9AGAR</name>
<evidence type="ECO:0000256" key="1">
    <source>
        <dbReference type="ARBA" id="ARBA00010490"/>
    </source>
</evidence>
<dbReference type="InterPro" id="IPR002836">
    <property type="entry name" value="PDCD5-like"/>
</dbReference>
<dbReference type="GO" id="GO:0005634">
    <property type="term" value="C:nucleus"/>
    <property type="evidence" value="ECO:0007669"/>
    <property type="project" value="TreeGrafter"/>
</dbReference>
<dbReference type="GO" id="GO:0003677">
    <property type="term" value="F:DNA binding"/>
    <property type="evidence" value="ECO:0007669"/>
    <property type="project" value="InterPro"/>
</dbReference>
<dbReference type="Pfam" id="PF01984">
    <property type="entry name" value="dsDNA_bind"/>
    <property type="match status" value="1"/>
</dbReference>
<dbReference type="InterPro" id="IPR036883">
    <property type="entry name" value="PDCD5-like_sf"/>
</dbReference>
<feature type="region of interest" description="Disordered" evidence="2">
    <location>
        <begin position="1"/>
        <end position="29"/>
    </location>
</feature>
<evidence type="ECO:0000313" key="3">
    <source>
        <dbReference type="EMBL" id="PPQ99215.1"/>
    </source>
</evidence>
<dbReference type="OrthoDB" id="10252486at2759"/>
<proteinExistence type="inferred from homology"/>
<gene>
    <name evidence="3" type="ORF">CVT24_009234</name>
</gene>
<dbReference type="EMBL" id="NHTK01001366">
    <property type="protein sequence ID" value="PPQ99215.1"/>
    <property type="molecule type" value="Genomic_DNA"/>
</dbReference>
<dbReference type="FunCoup" id="A0A409Y7Z3">
    <property type="interactions" value="397"/>
</dbReference>
<organism evidence="3 4">
    <name type="scientific">Panaeolus cyanescens</name>
    <dbReference type="NCBI Taxonomy" id="181874"/>
    <lineage>
        <taxon>Eukaryota</taxon>
        <taxon>Fungi</taxon>
        <taxon>Dikarya</taxon>
        <taxon>Basidiomycota</taxon>
        <taxon>Agaricomycotina</taxon>
        <taxon>Agaricomycetes</taxon>
        <taxon>Agaricomycetidae</taxon>
        <taxon>Agaricales</taxon>
        <taxon>Agaricineae</taxon>
        <taxon>Galeropsidaceae</taxon>
        <taxon>Panaeolus</taxon>
    </lineage>
</organism>
<comment type="similarity">
    <text evidence="1">Belongs to the PDCD5 family.</text>
</comment>
<sequence length="118" mass="13194">MDLSEVAGAQGGSQNSQEEAAKRAQEEQMRRDLLATVLDTAARERLSRIALVSPERSKQIEAVIMRMAQSGQLRGRVTEAQLLDLLDQMEEATGKKSSSKPTIIYHRKGRDDDDDFDF</sequence>
<reference evidence="3 4" key="1">
    <citation type="journal article" date="2018" name="Evol. Lett.">
        <title>Horizontal gene cluster transfer increased hallucinogenic mushroom diversity.</title>
        <authorList>
            <person name="Reynolds H.T."/>
            <person name="Vijayakumar V."/>
            <person name="Gluck-Thaler E."/>
            <person name="Korotkin H.B."/>
            <person name="Matheny P.B."/>
            <person name="Slot J.C."/>
        </authorList>
    </citation>
    <scope>NUCLEOTIDE SEQUENCE [LARGE SCALE GENOMIC DNA]</scope>
    <source>
        <strain evidence="3 4">2629</strain>
    </source>
</reference>
<dbReference type="STRING" id="181874.A0A409Y7Z3"/>
<evidence type="ECO:0000313" key="4">
    <source>
        <dbReference type="Proteomes" id="UP000284842"/>
    </source>
</evidence>
<dbReference type="GO" id="GO:0005829">
    <property type="term" value="C:cytosol"/>
    <property type="evidence" value="ECO:0007669"/>
    <property type="project" value="TreeGrafter"/>
</dbReference>
<feature type="compositionally biased region" description="Basic and acidic residues" evidence="2">
    <location>
        <begin position="19"/>
        <end position="29"/>
    </location>
</feature>
<dbReference type="SUPFAM" id="SSF46950">
    <property type="entry name" value="Double-stranded DNA-binding domain"/>
    <property type="match status" value="1"/>
</dbReference>
<dbReference type="PANTHER" id="PTHR10840:SF0">
    <property type="entry name" value="PROGRAMMED CELL DEATH PROTEIN 5"/>
    <property type="match status" value="1"/>
</dbReference>